<dbReference type="PANTHER" id="PTHR48200:SF1">
    <property type="entry name" value="AMINOTRANSFERASE-LIKE PLANT MOBILE DOMAIN-CONTAINING PROTEIN"/>
    <property type="match status" value="1"/>
</dbReference>
<evidence type="ECO:0000313" key="4">
    <source>
        <dbReference type="Proteomes" id="UP000188268"/>
    </source>
</evidence>
<evidence type="ECO:0000259" key="2">
    <source>
        <dbReference type="Pfam" id="PF24924"/>
    </source>
</evidence>
<name>A0A1R3JK58_COCAP</name>
<dbReference type="InterPro" id="IPR056647">
    <property type="entry name" value="DUF7745"/>
</dbReference>
<dbReference type="AlphaFoldDB" id="A0A1R3JK58"/>
<accession>A0A1R3JK58</accession>
<dbReference type="EMBL" id="AWWV01007699">
    <property type="protein sequence ID" value="OMO95194.1"/>
    <property type="molecule type" value="Genomic_DNA"/>
</dbReference>
<evidence type="ECO:0000256" key="1">
    <source>
        <dbReference type="SAM" id="MobiDB-lite"/>
    </source>
</evidence>
<sequence>MERAAEKIIPPISNQQASASKSEFQRQLGDYLVEGHRSDLPRKIHVELIENDLFESRKIWNQWKGTNQQTQFEKEYRFIASLLEVEVDQDLIRSASHFLNPSYRCFVFNQVHMVPTTEEYASLFDGQ</sequence>
<dbReference type="PANTHER" id="PTHR48200">
    <property type="entry name" value="PROTEIN, PUTATIVE-RELATED"/>
    <property type="match status" value="1"/>
</dbReference>
<dbReference type="Gramene" id="OMO95194">
    <property type="protein sequence ID" value="OMO95194"/>
    <property type="gene ID" value="CCACVL1_05498"/>
</dbReference>
<comment type="caution">
    <text evidence="3">The sequence shown here is derived from an EMBL/GenBank/DDBJ whole genome shotgun (WGS) entry which is preliminary data.</text>
</comment>
<feature type="compositionally biased region" description="Polar residues" evidence="1">
    <location>
        <begin position="12"/>
        <end position="21"/>
    </location>
</feature>
<keyword evidence="4" id="KW-1185">Reference proteome</keyword>
<feature type="non-terminal residue" evidence="3">
    <location>
        <position position="127"/>
    </location>
</feature>
<reference evidence="3 4" key="1">
    <citation type="submission" date="2013-09" db="EMBL/GenBank/DDBJ databases">
        <title>Corchorus capsularis genome sequencing.</title>
        <authorList>
            <person name="Alam M."/>
            <person name="Haque M.S."/>
            <person name="Islam M.S."/>
            <person name="Emdad E.M."/>
            <person name="Islam M.M."/>
            <person name="Ahmed B."/>
            <person name="Halim A."/>
            <person name="Hossen Q.M.M."/>
            <person name="Hossain M.Z."/>
            <person name="Ahmed R."/>
            <person name="Khan M.M."/>
            <person name="Islam R."/>
            <person name="Rashid M.M."/>
            <person name="Khan S.A."/>
            <person name="Rahman M.S."/>
            <person name="Alam M."/>
        </authorList>
    </citation>
    <scope>NUCLEOTIDE SEQUENCE [LARGE SCALE GENOMIC DNA]</scope>
    <source>
        <strain evidence="4">cv. CVL-1</strain>
        <tissue evidence="3">Whole seedling</tissue>
    </source>
</reference>
<organism evidence="3 4">
    <name type="scientific">Corchorus capsularis</name>
    <name type="common">Jute</name>
    <dbReference type="NCBI Taxonomy" id="210143"/>
    <lineage>
        <taxon>Eukaryota</taxon>
        <taxon>Viridiplantae</taxon>
        <taxon>Streptophyta</taxon>
        <taxon>Embryophyta</taxon>
        <taxon>Tracheophyta</taxon>
        <taxon>Spermatophyta</taxon>
        <taxon>Magnoliopsida</taxon>
        <taxon>eudicotyledons</taxon>
        <taxon>Gunneridae</taxon>
        <taxon>Pentapetalae</taxon>
        <taxon>rosids</taxon>
        <taxon>malvids</taxon>
        <taxon>Malvales</taxon>
        <taxon>Malvaceae</taxon>
        <taxon>Grewioideae</taxon>
        <taxon>Apeibeae</taxon>
        <taxon>Corchorus</taxon>
    </lineage>
</organism>
<feature type="domain" description="DUF7745" evidence="2">
    <location>
        <begin position="66"/>
        <end position="125"/>
    </location>
</feature>
<proteinExistence type="predicted"/>
<dbReference type="OMA" id="QQSEGDY"/>
<dbReference type="Proteomes" id="UP000188268">
    <property type="component" value="Unassembled WGS sequence"/>
</dbReference>
<evidence type="ECO:0000313" key="3">
    <source>
        <dbReference type="EMBL" id="OMO95194.1"/>
    </source>
</evidence>
<feature type="region of interest" description="Disordered" evidence="1">
    <location>
        <begin position="1"/>
        <end position="21"/>
    </location>
</feature>
<dbReference type="Pfam" id="PF24924">
    <property type="entry name" value="DUF7745"/>
    <property type="match status" value="1"/>
</dbReference>
<gene>
    <name evidence="3" type="ORF">CCACVL1_05498</name>
</gene>
<dbReference type="OrthoDB" id="983055at2759"/>
<protein>
    <recommendedName>
        <fullName evidence="2">DUF7745 domain-containing protein</fullName>
    </recommendedName>
</protein>